<evidence type="ECO:0000256" key="8">
    <source>
        <dbReference type="RuleBase" id="RU363069"/>
    </source>
</evidence>
<dbReference type="PANTHER" id="PTHR30337">
    <property type="entry name" value="COMPONENT OF ATP-DEPENDENT DSDNA EXONUCLEASE"/>
    <property type="match status" value="1"/>
</dbReference>
<keyword evidence="4 8" id="KW-0540">Nuclease</keyword>
<dbReference type="CDD" id="cd00840">
    <property type="entry name" value="MPP_Mre11_N"/>
    <property type="match status" value="1"/>
</dbReference>
<evidence type="ECO:0000256" key="1">
    <source>
        <dbReference type="ARBA" id="ARBA00010555"/>
    </source>
</evidence>
<organism evidence="11 12">
    <name type="scientific">Ureibacillus manganicus DSM 26584</name>
    <dbReference type="NCBI Taxonomy" id="1384049"/>
    <lineage>
        <taxon>Bacteria</taxon>
        <taxon>Bacillati</taxon>
        <taxon>Bacillota</taxon>
        <taxon>Bacilli</taxon>
        <taxon>Bacillales</taxon>
        <taxon>Caryophanaceae</taxon>
        <taxon>Ureibacillus</taxon>
    </lineage>
</organism>
<dbReference type="InterPro" id="IPR004593">
    <property type="entry name" value="SbcD"/>
</dbReference>
<dbReference type="STRING" id="1384049.CD29_15970"/>
<dbReference type="Proteomes" id="UP000030416">
    <property type="component" value="Unassembled WGS sequence"/>
</dbReference>
<dbReference type="SUPFAM" id="SSF56300">
    <property type="entry name" value="Metallo-dependent phosphatases"/>
    <property type="match status" value="1"/>
</dbReference>
<evidence type="ECO:0000259" key="9">
    <source>
        <dbReference type="Pfam" id="PF00149"/>
    </source>
</evidence>
<evidence type="ECO:0000259" key="10">
    <source>
        <dbReference type="Pfam" id="PF12320"/>
    </source>
</evidence>
<dbReference type="GO" id="GO:0004519">
    <property type="term" value="F:endonuclease activity"/>
    <property type="evidence" value="ECO:0007669"/>
    <property type="project" value="UniProtKB-KW"/>
</dbReference>
<evidence type="ECO:0000256" key="5">
    <source>
        <dbReference type="ARBA" id="ARBA00022801"/>
    </source>
</evidence>
<accession>A0A0A3HX29</accession>
<evidence type="ECO:0000256" key="2">
    <source>
        <dbReference type="ARBA" id="ARBA00011322"/>
    </source>
</evidence>
<keyword evidence="6 8" id="KW-0269">Exonuclease</keyword>
<dbReference type="Gene3D" id="3.60.21.10">
    <property type="match status" value="1"/>
</dbReference>
<dbReference type="InterPro" id="IPR026843">
    <property type="entry name" value="SbcD_C"/>
</dbReference>
<evidence type="ECO:0000256" key="7">
    <source>
        <dbReference type="ARBA" id="ARBA00023172"/>
    </source>
</evidence>
<dbReference type="AlphaFoldDB" id="A0A0A3HX29"/>
<evidence type="ECO:0000313" key="12">
    <source>
        <dbReference type="Proteomes" id="UP000030416"/>
    </source>
</evidence>
<comment type="function">
    <text evidence="8">SbcCD cleaves DNA hairpin structures. These structures can inhibit DNA replication and are intermediates in certain DNA recombination reactions. The complex acts as a 3'-&gt;5' double strand exonuclease that can open hairpins. It also has a 5' single-strand endonuclease activity.</text>
</comment>
<feature type="domain" description="Nuclease SbcCD subunit D C-terminal" evidence="10">
    <location>
        <begin position="272"/>
        <end position="356"/>
    </location>
</feature>
<proteinExistence type="inferred from homology"/>
<keyword evidence="8" id="KW-0255">Endonuclease</keyword>
<evidence type="ECO:0000256" key="4">
    <source>
        <dbReference type="ARBA" id="ARBA00022722"/>
    </source>
</evidence>
<dbReference type="EMBL" id="JPVN01000022">
    <property type="protein sequence ID" value="KGR77014.1"/>
    <property type="molecule type" value="Genomic_DNA"/>
</dbReference>
<evidence type="ECO:0000256" key="3">
    <source>
        <dbReference type="ARBA" id="ARBA00013365"/>
    </source>
</evidence>
<dbReference type="Pfam" id="PF00149">
    <property type="entry name" value="Metallophos"/>
    <property type="match status" value="1"/>
</dbReference>
<dbReference type="GO" id="GO:0006310">
    <property type="term" value="P:DNA recombination"/>
    <property type="evidence" value="ECO:0007669"/>
    <property type="project" value="UniProtKB-KW"/>
</dbReference>
<gene>
    <name evidence="8" type="primary">sbcD</name>
    <name evidence="11" type="ORF">CD29_15970</name>
</gene>
<evidence type="ECO:0000313" key="11">
    <source>
        <dbReference type="EMBL" id="KGR77014.1"/>
    </source>
</evidence>
<dbReference type="Pfam" id="PF12320">
    <property type="entry name" value="SbcD_C"/>
    <property type="match status" value="1"/>
</dbReference>
<keyword evidence="8" id="KW-0235">DNA replication</keyword>
<keyword evidence="5 8" id="KW-0378">Hydrolase</keyword>
<comment type="subunit">
    <text evidence="2 8">Heterodimer of SbcC and SbcD.</text>
</comment>
<keyword evidence="7 8" id="KW-0233">DNA recombination</keyword>
<dbReference type="RefSeq" id="WP_036188770.1">
    <property type="nucleotide sequence ID" value="NZ_AVDA01000022.1"/>
</dbReference>
<dbReference type="InterPro" id="IPR004843">
    <property type="entry name" value="Calcineurin-like_PHP"/>
</dbReference>
<dbReference type="GO" id="GO:0006260">
    <property type="term" value="P:DNA replication"/>
    <property type="evidence" value="ECO:0007669"/>
    <property type="project" value="UniProtKB-KW"/>
</dbReference>
<dbReference type="InterPro" id="IPR029052">
    <property type="entry name" value="Metallo-depent_PP-like"/>
</dbReference>
<keyword evidence="12" id="KW-1185">Reference proteome</keyword>
<protein>
    <recommendedName>
        <fullName evidence="3 8">Nuclease SbcCD subunit D</fullName>
    </recommendedName>
</protein>
<reference evidence="11 12" key="1">
    <citation type="submission" date="2014-02" db="EMBL/GenBank/DDBJ databases">
        <title>Draft genome sequence of Lysinibacillus manganicus DSM 26584T.</title>
        <authorList>
            <person name="Zhang F."/>
            <person name="Wang G."/>
            <person name="Zhang L."/>
        </authorList>
    </citation>
    <scope>NUCLEOTIDE SEQUENCE [LARGE SCALE GENOMIC DNA]</scope>
    <source>
        <strain evidence="11 12">DSM 26584</strain>
    </source>
</reference>
<dbReference type="PANTHER" id="PTHR30337:SF0">
    <property type="entry name" value="NUCLEASE SBCCD SUBUNIT D"/>
    <property type="match status" value="1"/>
</dbReference>
<dbReference type="GO" id="GO:0008408">
    <property type="term" value="F:3'-5' exonuclease activity"/>
    <property type="evidence" value="ECO:0007669"/>
    <property type="project" value="InterPro"/>
</dbReference>
<sequence>MKIFHTADWHLGKLVQGVYMTEDQEYVLNQFLQAIDEEQPDVVIIAGDLYDRAVPPVEAVNLLDSTLAEIVLKKKIPVLSIAGNHDSPTRVGFGQQMLKGSGLFIVGEQSAKIEPIILNDEHGEVHFYLIPFSEPSTVKHIFGEDSISNYNDAMKKVVEVIEDKMDKSKRHVFIGHAFVTPHGEMEDNTSESERPLSIGGSEYVSAEIFKPFHYTALGHLHKAHYVLNETIRYSGSLLKYSSSEANHEKGFLIVNLDAEGQVSVEKRPFKPRRDLRIIEGSIQEILKHEVCEDYVFVRLTDLTPVIGTMEQIRTVYPNAMHVERKALQQQFVAQEGQVVRREQMDDVSLFKAFYQEILGDTPSDIQVMLLQEVLDEMLSEERETKVMVMNK</sequence>
<dbReference type="InterPro" id="IPR041796">
    <property type="entry name" value="Mre11_N"/>
</dbReference>
<dbReference type="eggNOG" id="COG0420">
    <property type="taxonomic scope" value="Bacteria"/>
</dbReference>
<dbReference type="OrthoDB" id="9773856at2"/>
<dbReference type="NCBIfam" id="TIGR00619">
    <property type="entry name" value="sbcd"/>
    <property type="match status" value="1"/>
</dbReference>
<name>A0A0A3HX29_9BACL</name>
<dbReference type="InterPro" id="IPR050535">
    <property type="entry name" value="DNA_Repair-Maintenance_Comp"/>
</dbReference>
<evidence type="ECO:0000256" key="6">
    <source>
        <dbReference type="ARBA" id="ARBA00022839"/>
    </source>
</evidence>
<comment type="caution">
    <text evidence="11">The sequence shown here is derived from an EMBL/GenBank/DDBJ whole genome shotgun (WGS) entry which is preliminary data.</text>
</comment>
<feature type="domain" description="Calcineurin-like phosphoesterase" evidence="9">
    <location>
        <begin position="1"/>
        <end position="222"/>
    </location>
</feature>
<comment type="similarity">
    <text evidence="1 8">Belongs to the SbcD family.</text>
</comment>